<comment type="caution">
    <text evidence="3">The sequence shown here is derived from an EMBL/GenBank/DDBJ whole genome shotgun (WGS) entry which is preliminary data.</text>
</comment>
<dbReference type="SUPFAM" id="SSF53720">
    <property type="entry name" value="ALDH-like"/>
    <property type="match status" value="1"/>
</dbReference>
<keyword evidence="4" id="KW-1185">Reference proteome</keyword>
<reference evidence="3 4" key="1">
    <citation type="submission" date="2023-12" db="EMBL/GenBank/DDBJ databases">
        <title>Description of new species of Mycobacterium terrae complex isolated from sewage at the Sao Paulo Zoological Park Foundation in Brazil.</title>
        <authorList>
            <person name="Romagnoli C.L."/>
            <person name="Conceicao E.C."/>
            <person name="Machado E."/>
            <person name="Barreto L.B.P.F."/>
            <person name="Sharma A."/>
            <person name="Silva N.M."/>
            <person name="Marques L.E."/>
            <person name="Juliana M.A."/>
            <person name="Lourenco M.C.S."/>
            <person name="Digiampietri L.A."/>
            <person name="Suffys P.N."/>
            <person name="Viana-Niero C."/>
        </authorList>
    </citation>
    <scope>NUCLEOTIDE SEQUENCE [LARGE SCALE GENOMIC DNA]</scope>
    <source>
        <strain evidence="3 4">MYC017</strain>
    </source>
</reference>
<gene>
    <name evidence="3" type="ORF">K5L39_13880</name>
</gene>
<dbReference type="EC" id="1.2.1.-" evidence="3"/>
<sequence length="483" mass="50248">MASAGLPHIRHLLGSEWTTTGPELLEHISPSTGQVQARFSGAGADEVDRAVAAARSAFVEWRKVAPAKRRQLLERLSALILAARDELRDIGVAECGTPVRQGGGAVLAARYTAYFAGWADKLDGLVAPVGHNALDYVLPQPYGVVAALIPWNAPVPSLGMKLSPALAMGNCVVLKPSPLAPFATVRFVELCQEAGFPPGVVNLVHGGADAGELLVGHPGVDKITFTGGVATGRAVMRTAAANLTPVTLELGGKGALVAFDDVDADRVASDAVGYSVGTLAGQACALPTRVIVEQSRYEEVASAVAKRFAELRMGDPADESADVGPLISADAQRRVVGIIEHAREHDNATILIGGGADGGPSGNGFWVEPTLVADVAPDAAVVQGEVFGPVVTIQSFTDEAEAVALANGTDYGLSAFVYTEDLKRAHRVARDLEAGYVSVNGFAYLPPETPFGGWKSSGFGREGGRAGVEDFVQTKNVYIPIGN</sequence>
<organism evidence="3 4">
    <name type="scientific">[Mycobacterium] vasticus</name>
    <dbReference type="NCBI Taxonomy" id="2875777"/>
    <lineage>
        <taxon>Bacteria</taxon>
        <taxon>Bacillati</taxon>
        <taxon>Actinomycetota</taxon>
        <taxon>Actinomycetes</taxon>
        <taxon>Mycobacteriales</taxon>
        <taxon>Mycobacteriaceae</taxon>
        <taxon>Mycolicibacter</taxon>
    </lineage>
</organism>
<dbReference type="GO" id="GO:0016491">
    <property type="term" value="F:oxidoreductase activity"/>
    <property type="evidence" value="ECO:0007669"/>
    <property type="project" value="UniProtKB-KW"/>
</dbReference>
<dbReference type="InterPro" id="IPR016162">
    <property type="entry name" value="Ald_DH_N"/>
</dbReference>
<protein>
    <submittedName>
        <fullName evidence="3">Aldehyde dehydrogenase family protein</fullName>
        <ecNumber evidence="3">1.2.1.-</ecNumber>
    </submittedName>
</protein>
<proteinExistence type="predicted"/>
<name>A0ABU5Z042_9MYCO</name>
<dbReference type="InterPro" id="IPR016161">
    <property type="entry name" value="Ald_DH/histidinol_DH"/>
</dbReference>
<dbReference type="InterPro" id="IPR016163">
    <property type="entry name" value="Ald_DH_C"/>
</dbReference>
<dbReference type="PANTHER" id="PTHR11699">
    <property type="entry name" value="ALDEHYDE DEHYDROGENASE-RELATED"/>
    <property type="match status" value="1"/>
</dbReference>
<evidence type="ECO:0000259" key="2">
    <source>
        <dbReference type="Pfam" id="PF00171"/>
    </source>
</evidence>
<evidence type="ECO:0000313" key="3">
    <source>
        <dbReference type="EMBL" id="MEB3070275.1"/>
    </source>
</evidence>
<dbReference type="EMBL" id="JAYJJQ010000012">
    <property type="protein sequence ID" value="MEB3070275.1"/>
    <property type="molecule type" value="Genomic_DNA"/>
</dbReference>
<evidence type="ECO:0000256" key="1">
    <source>
        <dbReference type="ARBA" id="ARBA00023002"/>
    </source>
</evidence>
<accession>A0ABU5Z042</accession>
<dbReference type="RefSeq" id="WP_225398648.1">
    <property type="nucleotide sequence ID" value="NZ_JAYJJQ010000012.1"/>
</dbReference>
<dbReference type="InterPro" id="IPR015590">
    <property type="entry name" value="Aldehyde_DH_dom"/>
</dbReference>
<dbReference type="Gene3D" id="3.40.605.10">
    <property type="entry name" value="Aldehyde Dehydrogenase, Chain A, domain 1"/>
    <property type="match status" value="1"/>
</dbReference>
<dbReference type="Gene3D" id="3.40.309.10">
    <property type="entry name" value="Aldehyde Dehydrogenase, Chain A, domain 2"/>
    <property type="match status" value="1"/>
</dbReference>
<feature type="domain" description="Aldehyde dehydrogenase" evidence="2">
    <location>
        <begin position="18"/>
        <end position="477"/>
    </location>
</feature>
<dbReference type="Proteomes" id="UP001299283">
    <property type="component" value="Unassembled WGS sequence"/>
</dbReference>
<keyword evidence="1 3" id="KW-0560">Oxidoreductase</keyword>
<dbReference type="Pfam" id="PF00171">
    <property type="entry name" value="Aldedh"/>
    <property type="match status" value="1"/>
</dbReference>
<evidence type="ECO:0000313" key="4">
    <source>
        <dbReference type="Proteomes" id="UP001299283"/>
    </source>
</evidence>